<dbReference type="Pfam" id="PF00651">
    <property type="entry name" value="BTB"/>
    <property type="match status" value="1"/>
</dbReference>
<feature type="compositionally biased region" description="Polar residues" evidence="4">
    <location>
        <begin position="37"/>
        <end position="54"/>
    </location>
</feature>
<dbReference type="PANTHER" id="PTHR23244">
    <property type="entry name" value="KELCH REPEAT DOMAIN"/>
    <property type="match status" value="1"/>
</dbReference>
<dbReference type="AlphaFoldDB" id="A0A9W7GJ02"/>
<dbReference type="Gene3D" id="3.30.710.10">
    <property type="entry name" value="Potassium Channel Kv1.1, Chain A"/>
    <property type="match status" value="1"/>
</dbReference>
<dbReference type="CDD" id="cd14733">
    <property type="entry name" value="BACK"/>
    <property type="match status" value="1"/>
</dbReference>
<protein>
    <recommendedName>
        <fullName evidence="5">BTB domain-containing protein</fullName>
    </recommendedName>
</protein>
<name>A0A9W7GJ02_9STRA</name>
<dbReference type="SUPFAM" id="SSF54695">
    <property type="entry name" value="POZ domain"/>
    <property type="match status" value="1"/>
</dbReference>
<organism evidence="6 7">
    <name type="scientific">Triparma columacea</name>
    <dbReference type="NCBI Taxonomy" id="722753"/>
    <lineage>
        <taxon>Eukaryota</taxon>
        <taxon>Sar</taxon>
        <taxon>Stramenopiles</taxon>
        <taxon>Ochrophyta</taxon>
        <taxon>Bolidophyceae</taxon>
        <taxon>Parmales</taxon>
        <taxon>Triparmaceae</taxon>
        <taxon>Triparma</taxon>
    </lineage>
</organism>
<reference evidence="7" key="1">
    <citation type="journal article" date="2023" name="Commun. Biol.">
        <title>Genome analysis of Parmales, the sister group of diatoms, reveals the evolutionary specialization of diatoms from phago-mixotrophs to photoautotrophs.</title>
        <authorList>
            <person name="Ban H."/>
            <person name="Sato S."/>
            <person name="Yoshikawa S."/>
            <person name="Yamada K."/>
            <person name="Nakamura Y."/>
            <person name="Ichinomiya M."/>
            <person name="Sato N."/>
            <person name="Blanc-Mathieu R."/>
            <person name="Endo H."/>
            <person name="Kuwata A."/>
            <person name="Ogata H."/>
        </authorList>
    </citation>
    <scope>NUCLEOTIDE SEQUENCE [LARGE SCALE GENOMIC DNA]</scope>
</reference>
<keyword evidence="2" id="KW-0880">Kelch repeat</keyword>
<dbReference type="PANTHER" id="PTHR23244:SF488">
    <property type="entry name" value="BTB DOMAIN-CONTAINING PROTEIN"/>
    <property type="match status" value="1"/>
</dbReference>
<dbReference type="SUPFAM" id="SSF117281">
    <property type="entry name" value="Kelch motif"/>
    <property type="match status" value="2"/>
</dbReference>
<accession>A0A9W7GJ02</accession>
<comment type="caution">
    <text evidence="6">The sequence shown here is derived from an EMBL/GenBank/DDBJ whole genome shotgun (WGS) entry which is preliminary data.</text>
</comment>
<dbReference type="Proteomes" id="UP001165065">
    <property type="component" value="Unassembled WGS sequence"/>
</dbReference>
<dbReference type="Pfam" id="PF24681">
    <property type="entry name" value="Kelch_KLHDC2_KLHL20_DRC7"/>
    <property type="match status" value="2"/>
</dbReference>
<sequence>MTDLPPPPPSNTDIHIHPNLSNLSNLSITNPNAINLSTSINRSGGPSSDSTNEPKPTATPLGWALLEPYVYPSNISVPSPPPDAPCQRSLHSCVMHRSSFYVFGGYDGHHRVNDFWSYDTARPTTAPYGWNKVRQNGPSPSPRDRHIGVVAGGKFYVFGGFDGQSRVNDLHAFDFETSTWSGELHGMQAGEDGTVSAPPTPRHSHAAVVHEDNVYVFGGYDGSYRCDFFKYDTQRDSWKQIVGTGRVPRARYRSTCCTQDSCMYVFGGHDGTRHLNDVHVFDFNLSVWSVLSCEGIAPTARDSHVAVIHGTSMYVFGGSTGTSMNDFHELRLDTCTWTAVNITKVVRNRNPNHTGGGREFIPGHRFCHAGCVDKESMFIFGGYDGSQRLNDFWEFKFGTDLTACEIPKSTILDDMAKFVDNESLSDITFLIEGVQVHAHRLMLMRCDYFRAMLEGGFKESTEQRVIEMNEVRREIFLEFLKYLYTDCADVELDMAMELFQTADRFGVERLKLICEQKMLSAITVQNAAAIFYAADQHNAMGLREKCLNFILANFEAISKTDSFKEMARMNVELVLHILEKR</sequence>
<feature type="domain" description="BTB" evidence="5">
    <location>
        <begin position="425"/>
        <end position="492"/>
    </location>
</feature>
<evidence type="ECO:0000256" key="1">
    <source>
        <dbReference type="ARBA" id="ARBA00010846"/>
    </source>
</evidence>
<dbReference type="SMART" id="SM00225">
    <property type="entry name" value="BTB"/>
    <property type="match status" value="1"/>
</dbReference>
<proteinExistence type="inferred from homology"/>
<comment type="similarity">
    <text evidence="1">Belongs to the Tdpoz family.</text>
</comment>
<evidence type="ECO:0000259" key="5">
    <source>
        <dbReference type="PROSITE" id="PS50097"/>
    </source>
</evidence>
<dbReference type="InterPro" id="IPR056423">
    <property type="entry name" value="BACK_BPM_SPOP"/>
</dbReference>
<dbReference type="Gene3D" id="2.120.10.80">
    <property type="entry name" value="Kelch-type beta propeller"/>
    <property type="match status" value="2"/>
</dbReference>
<feature type="region of interest" description="Disordered" evidence="4">
    <location>
        <begin position="37"/>
        <end position="59"/>
    </location>
</feature>
<dbReference type="InterPro" id="IPR006652">
    <property type="entry name" value="Kelch_1"/>
</dbReference>
<dbReference type="PROSITE" id="PS50097">
    <property type="entry name" value="BTB"/>
    <property type="match status" value="1"/>
</dbReference>
<dbReference type="InterPro" id="IPR011333">
    <property type="entry name" value="SKP1/BTB/POZ_sf"/>
</dbReference>
<dbReference type="InterPro" id="IPR000210">
    <property type="entry name" value="BTB/POZ_dom"/>
</dbReference>
<keyword evidence="7" id="KW-1185">Reference proteome</keyword>
<dbReference type="Pfam" id="PF01344">
    <property type="entry name" value="Kelch_1"/>
    <property type="match status" value="1"/>
</dbReference>
<evidence type="ECO:0000313" key="7">
    <source>
        <dbReference type="Proteomes" id="UP001165065"/>
    </source>
</evidence>
<dbReference type="InterPro" id="IPR015915">
    <property type="entry name" value="Kelch-typ_b-propeller"/>
</dbReference>
<gene>
    <name evidence="6" type="ORF">TrCOL_g3882</name>
</gene>
<evidence type="ECO:0000256" key="3">
    <source>
        <dbReference type="ARBA" id="ARBA00022737"/>
    </source>
</evidence>
<evidence type="ECO:0000256" key="4">
    <source>
        <dbReference type="SAM" id="MobiDB-lite"/>
    </source>
</evidence>
<dbReference type="SMART" id="SM00612">
    <property type="entry name" value="Kelch"/>
    <property type="match status" value="4"/>
</dbReference>
<dbReference type="OrthoDB" id="10251809at2759"/>
<keyword evidence="3" id="KW-0677">Repeat</keyword>
<dbReference type="EMBL" id="BRYA01000258">
    <property type="protein sequence ID" value="GMI45621.1"/>
    <property type="molecule type" value="Genomic_DNA"/>
</dbReference>
<evidence type="ECO:0000313" key="6">
    <source>
        <dbReference type="EMBL" id="GMI45621.1"/>
    </source>
</evidence>
<dbReference type="Pfam" id="PF24570">
    <property type="entry name" value="BACK_BPM_SPOP"/>
    <property type="match status" value="1"/>
</dbReference>
<evidence type="ECO:0000256" key="2">
    <source>
        <dbReference type="ARBA" id="ARBA00022441"/>
    </source>
</evidence>
<dbReference type="Gene3D" id="1.25.40.420">
    <property type="match status" value="1"/>
</dbReference>